<sequence>MTHPRLSLSGIDKSFGPIAVLHGVNLTVAPGEVHGLVGENGAGKSTLLNILSGVLRPTAGTVEIDGQPVSIASPRDAAAQGIAMIHQELQQVPELTVAQNIFLGASLRRAGGLFIDHAAQEAEAQRLLADLDPAIDVTAPVKTLRVAQRQIVEIAKARRANARIIAMDEPTSSLMPAEVDRLAEVIRGLAAKGVSIIYVSHKMDEIYRLCSAATVMRDGHLVGRVALPETPVEDVIRLMVGRALVHATHRSFATPRPVLEVRGLSRGSVVRDASFTLHAGEVLGIAGLVGSGRTELLRLIAGIDRAESGTVEINGTAVAATPLARIRAGLGLLPEERKREGIIRWRPVASNIGLSSMRRFSRAGLIRKGALEARALDLMREVQLRPLDVRRPIGNFSGGNQQKVILGRWLAAEAEILLFDEPTRGIDVGAKAEIYELIERLAEDGKAIVVVSSELPEVIRVSDRVLVMCEGRITAELTAGEIGEAAIARAAIPAA</sequence>
<gene>
    <name evidence="10" type="ORF">ACFSM0_03490</name>
</gene>
<evidence type="ECO:0000256" key="6">
    <source>
        <dbReference type="ARBA" id="ARBA00022840"/>
    </source>
</evidence>
<dbReference type="InterPro" id="IPR003439">
    <property type="entry name" value="ABC_transporter-like_ATP-bd"/>
</dbReference>
<dbReference type="PANTHER" id="PTHR43790:SF3">
    <property type="entry name" value="D-ALLOSE IMPORT ATP-BINDING PROTEIN ALSA-RELATED"/>
    <property type="match status" value="1"/>
</dbReference>
<dbReference type="SMART" id="SM00382">
    <property type="entry name" value="AAA"/>
    <property type="match status" value="2"/>
</dbReference>
<comment type="caution">
    <text evidence="10">The sequence shown here is derived from an EMBL/GenBank/DDBJ whole genome shotgun (WGS) entry which is preliminary data.</text>
</comment>
<evidence type="ECO:0000256" key="3">
    <source>
        <dbReference type="ARBA" id="ARBA00022597"/>
    </source>
</evidence>
<evidence type="ECO:0000256" key="4">
    <source>
        <dbReference type="ARBA" id="ARBA00022737"/>
    </source>
</evidence>
<dbReference type="InterPro" id="IPR050107">
    <property type="entry name" value="ABC_carbohydrate_import_ATPase"/>
</dbReference>
<organism evidence="10 11">
    <name type="scientific">Rhodobacter lacus</name>
    <dbReference type="NCBI Taxonomy" id="1641972"/>
    <lineage>
        <taxon>Bacteria</taxon>
        <taxon>Pseudomonadati</taxon>
        <taxon>Pseudomonadota</taxon>
        <taxon>Alphaproteobacteria</taxon>
        <taxon>Rhodobacterales</taxon>
        <taxon>Rhodobacter group</taxon>
        <taxon>Rhodobacter</taxon>
    </lineage>
</organism>
<dbReference type="Pfam" id="PF00005">
    <property type="entry name" value="ABC_tran"/>
    <property type="match status" value="2"/>
</dbReference>
<evidence type="ECO:0000259" key="9">
    <source>
        <dbReference type="PROSITE" id="PS50893"/>
    </source>
</evidence>
<evidence type="ECO:0000256" key="7">
    <source>
        <dbReference type="ARBA" id="ARBA00022967"/>
    </source>
</evidence>
<dbReference type="Gene3D" id="3.40.50.300">
    <property type="entry name" value="P-loop containing nucleotide triphosphate hydrolases"/>
    <property type="match status" value="2"/>
</dbReference>
<evidence type="ECO:0000313" key="11">
    <source>
        <dbReference type="Proteomes" id="UP001597413"/>
    </source>
</evidence>
<keyword evidence="11" id="KW-1185">Reference proteome</keyword>
<dbReference type="RefSeq" id="WP_377387230.1">
    <property type="nucleotide sequence ID" value="NZ_JBHUIX010000004.1"/>
</dbReference>
<dbReference type="SUPFAM" id="SSF52540">
    <property type="entry name" value="P-loop containing nucleoside triphosphate hydrolases"/>
    <property type="match status" value="2"/>
</dbReference>
<keyword evidence="6 10" id="KW-0067">ATP-binding</keyword>
<evidence type="ECO:0000256" key="5">
    <source>
        <dbReference type="ARBA" id="ARBA00022741"/>
    </source>
</evidence>
<keyword evidence="8" id="KW-0472">Membrane</keyword>
<keyword evidence="3" id="KW-0762">Sugar transport</keyword>
<dbReference type="CDD" id="cd03215">
    <property type="entry name" value="ABC_Carb_Monos_II"/>
    <property type="match status" value="1"/>
</dbReference>
<dbReference type="Proteomes" id="UP001597413">
    <property type="component" value="Unassembled WGS sequence"/>
</dbReference>
<evidence type="ECO:0000256" key="2">
    <source>
        <dbReference type="ARBA" id="ARBA00022475"/>
    </source>
</evidence>
<dbReference type="EMBL" id="JBHUIX010000004">
    <property type="protein sequence ID" value="MFD2173149.1"/>
    <property type="molecule type" value="Genomic_DNA"/>
</dbReference>
<evidence type="ECO:0000256" key="1">
    <source>
        <dbReference type="ARBA" id="ARBA00022448"/>
    </source>
</evidence>
<keyword evidence="1" id="KW-0813">Transport</keyword>
<dbReference type="PROSITE" id="PS00211">
    <property type="entry name" value="ABC_TRANSPORTER_1"/>
    <property type="match status" value="1"/>
</dbReference>
<evidence type="ECO:0000256" key="8">
    <source>
        <dbReference type="ARBA" id="ARBA00023136"/>
    </source>
</evidence>
<dbReference type="InterPro" id="IPR017871">
    <property type="entry name" value="ABC_transporter-like_CS"/>
</dbReference>
<keyword evidence="7" id="KW-1278">Translocase</keyword>
<dbReference type="InterPro" id="IPR003593">
    <property type="entry name" value="AAA+_ATPase"/>
</dbReference>
<feature type="domain" description="ABC transporter" evidence="9">
    <location>
        <begin position="6"/>
        <end position="495"/>
    </location>
</feature>
<keyword evidence="2" id="KW-1003">Cell membrane</keyword>
<proteinExistence type="predicted"/>
<evidence type="ECO:0000313" key="10">
    <source>
        <dbReference type="EMBL" id="MFD2173149.1"/>
    </source>
</evidence>
<dbReference type="CDD" id="cd03216">
    <property type="entry name" value="ABC_Carb_Monos_I"/>
    <property type="match status" value="1"/>
</dbReference>
<dbReference type="InterPro" id="IPR027417">
    <property type="entry name" value="P-loop_NTPase"/>
</dbReference>
<name>A0ABW5A5F0_9RHOB</name>
<accession>A0ABW5A5F0</accession>
<keyword evidence="4" id="KW-0677">Repeat</keyword>
<protein>
    <submittedName>
        <fullName evidence="10">Sugar ABC transporter ATP-binding protein</fullName>
    </submittedName>
</protein>
<dbReference type="GO" id="GO:0005524">
    <property type="term" value="F:ATP binding"/>
    <property type="evidence" value="ECO:0007669"/>
    <property type="project" value="UniProtKB-KW"/>
</dbReference>
<reference evidence="11" key="1">
    <citation type="journal article" date="2019" name="Int. J. Syst. Evol. Microbiol.">
        <title>The Global Catalogue of Microorganisms (GCM) 10K type strain sequencing project: providing services to taxonomists for standard genome sequencing and annotation.</title>
        <authorList>
            <consortium name="The Broad Institute Genomics Platform"/>
            <consortium name="The Broad Institute Genome Sequencing Center for Infectious Disease"/>
            <person name="Wu L."/>
            <person name="Ma J."/>
        </authorList>
    </citation>
    <scope>NUCLEOTIDE SEQUENCE [LARGE SCALE GENOMIC DNA]</scope>
    <source>
        <strain evidence="11">CCUG 55131</strain>
    </source>
</reference>
<keyword evidence="5" id="KW-0547">Nucleotide-binding</keyword>
<dbReference type="PROSITE" id="PS50893">
    <property type="entry name" value="ABC_TRANSPORTER_2"/>
    <property type="match status" value="1"/>
</dbReference>
<dbReference type="PANTHER" id="PTHR43790">
    <property type="entry name" value="CARBOHYDRATE TRANSPORT ATP-BINDING PROTEIN MG119-RELATED"/>
    <property type="match status" value="1"/>
</dbReference>